<reference evidence="2" key="1">
    <citation type="submission" date="2020-04" db="EMBL/GenBank/DDBJ databases">
        <title>Deep metagenomics examines the oral microbiome during advanced dental caries in children, revealing novel taxa and co-occurrences with host molecules.</title>
        <authorList>
            <person name="Baker J.L."/>
            <person name="Morton J.T."/>
            <person name="Dinis M."/>
            <person name="Alvarez R."/>
            <person name="Tran N.C."/>
            <person name="Knight R."/>
            <person name="Edlund A."/>
        </authorList>
    </citation>
    <scope>NUCLEOTIDE SEQUENCE</scope>
    <source>
        <strain evidence="2">JCVI_34_bin.1</strain>
    </source>
</reference>
<dbReference type="PROSITE" id="PS51257">
    <property type="entry name" value="PROKAR_LIPOPROTEIN"/>
    <property type="match status" value="1"/>
</dbReference>
<evidence type="ECO:0000256" key="1">
    <source>
        <dbReference type="SAM" id="SignalP"/>
    </source>
</evidence>
<feature type="chain" id="PRO_5037964299" evidence="1">
    <location>
        <begin position="27"/>
        <end position="560"/>
    </location>
</feature>
<protein>
    <submittedName>
        <fullName evidence="2">Fimbrillin family protein</fullName>
    </submittedName>
</protein>
<keyword evidence="1" id="KW-0732">Signal</keyword>
<accession>A0A929WZ31</accession>
<evidence type="ECO:0000313" key="3">
    <source>
        <dbReference type="Proteomes" id="UP000704068"/>
    </source>
</evidence>
<evidence type="ECO:0000313" key="2">
    <source>
        <dbReference type="EMBL" id="MBF0969416.1"/>
    </source>
</evidence>
<dbReference type="Pfam" id="PF13149">
    <property type="entry name" value="Mfa_like_1"/>
    <property type="match status" value="1"/>
</dbReference>
<comment type="caution">
    <text evidence="2">The sequence shown here is derived from an EMBL/GenBank/DDBJ whole genome shotgun (WGS) entry which is preliminary data.</text>
</comment>
<proteinExistence type="predicted"/>
<gene>
    <name evidence="2" type="ORF">HXK21_00015</name>
</gene>
<dbReference type="AlphaFoldDB" id="A0A929WZ31"/>
<sequence>MRIITFSLLSAALALGLASCSNDVGGENTNTQNPDANAKRPVTITVGNSGATGADGKPALRSIIDLTTGSKWEVGDKILAYNLTDPQGFDILTAEESGNDTRLSGEVNCKQGDDVALFYPARFNAREQKPGTLQLDMKGQNGTLQGMKHIDYTWGITKNIRLDGAAGVGHVDMQKQYTILRLKFQINDRFLTNVKRVVISNVPDEAEFDLRTSNYKFASKDGYTVETAQPVAQMDVAVFPDNHFRPTFRVEAADGETFIVSVKQDMVVERAKYYTYTLKMDEEEPWIEIDSIKWSRSNLQYDPTVSIAGWEPGYHLAKNPWDYYYMEKKGELSIGTIALPDNYCNSKFDHFRWGDIVYGHNYGRVAISSYWGTWGNIQTRYNSDKRLGDLAHYASKGKYALPTKAQFESLMRHTGQYFGYYCYEGHRIYGLLFDPTVDECQKGYVLDRNGRRLRRSNQDAGYISRANCYMKCFTKEDISKGVFFPFGGMYTDYNEGWRRLSNPGNWGMYWTADGSNQMQAAAFAGKFMFHCNQFHYGTTKGRSPYNPKYNMYSIRPIYIK</sequence>
<feature type="signal peptide" evidence="1">
    <location>
        <begin position="1"/>
        <end position="26"/>
    </location>
</feature>
<name>A0A929WZ31_9BACT</name>
<dbReference type="Proteomes" id="UP000704068">
    <property type="component" value="Unassembled WGS sequence"/>
</dbReference>
<dbReference type="InterPro" id="IPR025049">
    <property type="entry name" value="Mfa-like_1"/>
</dbReference>
<dbReference type="EMBL" id="JABZGR010000001">
    <property type="protein sequence ID" value="MBF0969416.1"/>
    <property type="molecule type" value="Genomic_DNA"/>
</dbReference>
<dbReference type="RefSeq" id="WP_303762302.1">
    <property type="nucleotide sequence ID" value="NZ_JABZGR010000001.1"/>
</dbReference>
<organism evidence="2 3">
    <name type="scientific">Alloprevotella tannerae</name>
    <dbReference type="NCBI Taxonomy" id="76122"/>
    <lineage>
        <taxon>Bacteria</taxon>
        <taxon>Pseudomonadati</taxon>
        <taxon>Bacteroidota</taxon>
        <taxon>Bacteroidia</taxon>
        <taxon>Bacteroidales</taxon>
        <taxon>Prevotellaceae</taxon>
        <taxon>Alloprevotella</taxon>
    </lineage>
</organism>